<reference evidence="2 3" key="1">
    <citation type="submission" date="2024-02" db="EMBL/GenBank/DDBJ databases">
        <title>De novo assembly and annotation of 12 fungi associated with fruit tree decline syndrome in Ontario, Canada.</title>
        <authorList>
            <person name="Sulman M."/>
            <person name="Ellouze W."/>
            <person name="Ilyukhin E."/>
        </authorList>
    </citation>
    <scope>NUCLEOTIDE SEQUENCE [LARGE SCALE GENOMIC DNA]</scope>
    <source>
        <strain evidence="2 3">FDS-637</strain>
    </source>
</reference>
<protein>
    <submittedName>
        <fullName evidence="2">Uncharacterized protein</fullName>
    </submittedName>
</protein>
<name>A0ABR3CG92_9PEZI</name>
<keyword evidence="3" id="KW-1185">Reference proteome</keyword>
<proteinExistence type="predicted"/>
<feature type="region of interest" description="Disordered" evidence="1">
    <location>
        <begin position="78"/>
        <end position="115"/>
    </location>
</feature>
<dbReference type="EMBL" id="JAJVCZ030000006">
    <property type="protein sequence ID" value="KAL0259276.1"/>
    <property type="molecule type" value="Genomic_DNA"/>
</dbReference>
<dbReference type="Proteomes" id="UP001430584">
    <property type="component" value="Unassembled WGS sequence"/>
</dbReference>
<organism evidence="2 3">
    <name type="scientific">Diplodia seriata</name>
    <dbReference type="NCBI Taxonomy" id="420778"/>
    <lineage>
        <taxon>Eukaryota</taxon>
        <taxon>Fungi</taxon>
        <taxon>Dikarya</taxon>
        <taxon>Ascomycota</taxon>
        <taxon>Pezizomycotina</taxon>
        <taxon>Dothideomycetes</taxon>
        <taxon>Dothideomycetes incertae sedis</taxon>
        <taxon>Botryosphaeriales</taxon>
        <taxon>Botryosphaeriaceae</taxon>
        <taxon>Diplodia</taxon>
    </lineage>
</organism>
<gene>
    <name evidence="2" type="ORF">SLS55_006781</name>
</gene>
<evidence type="ECO:0000313" key="2">
    <source>
        <dbReference type="EMBL" id="KAL0259276.1"/>
    </source>
</evidence>
<evidence type="ECO:0000313" key="3">
    <source>
        <dbReference type="Proteomes" id="UP001430584"/>
    </source>
</evidence>
<comment type="caution">
    <text evidence="2">The sequence shown here is derived from an EMBL/GenBank/DDBJ whole genome shotgun (WGS) entry which is preliminary data.</text>
</comment>
<feature type="region of interest" description="Disordered" evidence="1">
    <location>
        <begin position="1"/>
        <end position="38"/>
    </location>
</feature>
<sequence length="115" mass="12426">MHNNTAAPPPRHSDCQVTNQIPARTAPMRPITAGPATVALSSNPTLTVRATAMWTEPYPAESRYVTICPENDSTVRYSSAPANDGSTHPCPKYARTSSSAPRIPANRRAPMPGRW</sequence>
<accession>A0ABR3CG92</accession>
<evidence type="ECO:0000256" key="1">
    <source>
        <dbReference type="SAM" id="MobiDB-lite"/>
    </source>
</evidence>
<dbReference type="GeneID" id="92010866"/>
<dbReference type="RefSeq" id="XP_066632305.1">
    <property type="nucleotide sequence ID" value="XM_066778210.1"/>
</dbReference>